<accession>A0C8D3</accession>
<protein>
    <recommendedName>
        <fullName evidence="5">CRC domain-containing protein</fullName>
    </recommendedName>
</protein>
<comment type="subcellular location">
    <subcellularLocation>
        <location evidence="1">Nucleus</location>
    </subcellularLocation>
</comment>
<dbReference type="OrthoDB" id="302206at2759"/>
<dbReference type="InterPro" id="IPR005172">
    <property type="entry name" value="CRC"/>
</dbReference>
<evidence type="ECO:0000313" key="6">
    <source>
        <dbReference type="EMBL" id="CAK67050.1"/>
    </source>
</evidence>
<dbReference type="GeneID" id="5020232"/>
<organism evidence="6 7">
    <name type="scientific">Paramecium tetraurelia</name>
    <dbReference type="NCBI Taxonomy" id="5888"/>
    <lineage>
        <taxon>Eukaryota</taxon>
        <taxon>Sar</taxon>
        <taxon>Alveolata</taxon>
        <taxon>Ciliophora</taxon>
        <taxon>Intramacronucleata</taxon>
        <taxon>Oligohymenophorea</taxon>
        <taxon>Peniculida</taxon>
        <taxon>Parameciidae</taxon>
        <taxon>Paramecium</taxon>
    </lineage>
</organism>
<evidence type="ECO:0000313" key="7">
    <source>
        <dbReference type="Proteomes" id="UP000000600"/>
    </source>
</evidence>
<dbReference type="InterPro" id="IPR028307">
    <property type="entry name" value="Lin-54_fam"/>
</dbReference>
<dbReference type="GO" id="GO:0005634">
    <property type="term" value="C:nucleus"/>
    <property type="evidence" value="ECO:0000318"/>
    <property type="project" value="GO_Central"/>
</dbReference>
<comment type="similarity">
    <text evidence="2">Belongs to the lin-54 family.</text>
</comment>
<proteinExistence type="inferred from homology"/>
<dbReference type="PROSITE" id="PS51634">
    <property type="entry name" value="CRC"/>
    <property type="match status" value="1"/>
</dbReference>
<name>A0C8D3_PARTE</name>
<dbReference type="GO" id="GO:0006355">
    <property type="term" value="P:regulation of DNA-templated transcription"/>
    <property type="evidence" value="ECO:0000318"/>
    <property type="project" value="GO_Central"/>
</dbReference>
<evidence type="ECO:0000259" key="5">
    <source>
        <dbReference type="PROSITE" id="PS51634"/>
    </source>
</evidence>
<dbReference type="PANTHER" id="PTHR12446:SF34">
    <property type="entry name" value="PROTEIN LIN-54 HOMOLOG"/>
    <property type="match status" value="1"/>
</dbReference>
<feature type="compositionally biased region" description="Basic and acidic residues" evidence="4">
    <location>
        <begin position="148"/>
        <end position="165"/>
    </location>
</feature>
<dbReference type="KEGG" id="ptm:GSPATT00036183001"/>
<keyword evidence="3" id="KW-0539">Nucleus</keyword>
<dbReference type="HOGENOM" id="CLU_867280_0_0_1"/>
<dbReference type="RefSeq" id="XP_001434447.1">
    <property type="nucleotide sequence ID" value="XM_001434410.1"/>
</dbReference>
<feature type="domain" description="CRC" evidence="5">
    <location>
        <begin position="197"/>
        <end position="305"/>
    </location>
</feature>
<dbReference type="InterPro" id="IPR033467">
    <property type="entry name" value="Tesmin/TSO1-like_CXC"/>
</dbReference>
<reference evidence="6 7" key="1">
    <citation type="journal article" date="2006" name="Nature">
        <title>Global trends of whole-genome duplications revealed by the ciliate Paramecium tetraurelia.</title>
        <authorList>
            <consortium name="Genoscope"/>
            <person name="Aury J.-M."/>
            <person name="Jaillon O."/>
            <person name="Duret L."/>
            <person name="Noel B."/>
            <person name="Jubin C."/>
            <person name="Porcel B.M."/>
            <person name="Segurens B."/>
            <person name="Daubin V."/>
            <person name="Anthouard V."/>
            <person name="Aiach N."/>
            <person name="Arnaiz O."/>
            <person name="Billaut A."/>
            <person name="Beisson J."/>
            <person name="Blanc I."/>
            <person name="Bouhouche K."/>
            <person name="Camara F."/>
            <person name="Duharcourt S."/>
            <person name="Guigo R."/>
            <person name="Gogendeau D."/>
            <person name="Katinka M."/>
            <person name="Keller A.-M."/>
            <person name="Kissmehl R."/>
            <person name="Klotz C."/>
            <person name="Koll F."/>
            <person name="Le Moue A."/>
            <person name="Lepere C."/>
            <person name="Malinsky S."/>
            <person name="Nowacki M."/>
            <person name="Nowak J.K."/>
            <person name="Plattner H."/>
            <person name="Poulain J."/>
            <person name="Ruiz F."/>
            <person name="Serrano V."/>
            <person name="Zagulski M."/>
            <person name="Dessen P."/>
            <person name="Betermier M."/>
            <person name="Weissenbach J."/>
            <person name="Scarpelli C."/>
            <person name="Schachter V."/>
            <person name="Sperling L."/>
            <person name="Meyer E."/>
            <person name="Cohen J."/>
            <person name="Wincker P."/>
        </authorList>
    </citation>
    <scope>NUCLEOTIDE SEQUENCE [LARGE SCALE GENOMIC DNA]</scope>
    <source>
        <strain evidence="6 7">Stock d4-2</strain>
    </source>
</reference>
<dbReference type="STRING" id="5888.A0C8D3"/>
<evidence type="ECO:0000256" key="3">
    <source>
        <dbReference type="ARBA" id="ARBA00023242"/>
    </source>
</evidence>
<dbReference type="PANTHER" id="PTHR12446">
    <property type="entry name" value="TESMIN/TSO1-RELATED"/>
    <property type="match status" value="1"/>
</dbReference>
<feature type="compositionally biased region" description="Polar residues" evidence="4">
    <location>
        <begin position="173"/>
        <end position="200"/>
    </location>
</feature>
<dbReference type="Pfam" id="PF03638">
    <property type="entry name" value="TCR"/>
    <property type="match status" value="2"/>
</dbReference>
<feature type="region of interest" description="Disordered" evidence="4">
    <location>
        <begin position="148"/>
        <end position="200"/>
    </location>
</feature>
<dbReference type="eggNOG" id="KOG1171">
    <property type="taxonomic scope" value="Eukaryota"/>
</dbReference>
<dbReference type="SMART" id="SM01114">
    <property type="entry name" value="CXC"/>
    <property type="match status" value="2"/>
</dbReference>
<dbReference type="InParanoid" id="A0C8D3"/>
<evidence type="ECO:0000256" key="1">
    <source>
        <dbReference type="ARBA" id="ARBA00004123"/>
    </source>
</evidence>
<dbReference type="Proteomes" id="UP000000600">
    <property type="component" value="Unassembled WGS sequence"/>
</dbReference>
<keyword evidence="7" id="KW-1185">Reference proteome</keyword>
<sequence length="321" mass="38183">MRFEQYQFFEIHEETHFIIDQLTQQSRLAEYKQINSMLNNTFNSVLQQNNINYQQKEMHQHFWNSIDQRKDSSPLTYDCWNQNKYDTILDNDNVELPQPQLKNMMSFLSENDIEEPNSPTIMKFNNQNQVQEMNSDANIKLPNIQIQDHQKKADDPCSHTLEQRSRRIRKNKLNPSFNTTQDPNQESDLHSQQQEPNTTPCKCTKSNCLKLYCQCFHQNRQCTELCKCFACKNCDDHLPVRQTALEKIKIKSQRQKHDDDLFDRSRVWGCKCQKSQCQKNYCECYIRNQKCSSSCRCKDCANKKRIPVQLKKKKKIETVSN</sequence>
<gene>
    <name evidence="6" type="ORF">GSPATT00036183001</name>
</gene>
<dbReference type="OMA" id="ACKNCDD"/>
<evidence type="ECO:0000256" key="2">
    <source>
        <dbReference type="ARBA" id="ARBA00007267"/>
    </source>
</evidence>
<dbReference type="EMBL" id="CT868050">
    <property type="protein sequence ID" value="CAK67050.1"/>
    <property type="molecule type" value="Genomic_DNA"/>
</dbReference>
<evidence type="ECO:0000256" key="4">
    <source>
        <dbReference type="SAM" id="MobiDB-lite"/>
    </source>
</evidence>
<dbReference type="AlphaFoldDB" id="A0C8D3"/>